<proteinExistence type="predicted"/>
<name>A0A1X7TFK6_AMPQE</name>
<dbReference type="AlphaFoldDB" id="A0A1X7TFK6"/>
<protein>
    <recommendedName>
        <fullName evidence="2">Reverse transcriptase domain-containing protein</fullName>
    </recommendedName>
</protein>
<dbReference type="eggNOG" id="ENOG502S9D9">
    <property type="taxonomic scope" value="Eukaryota"/>
</dbReference>
<reference evidence="1" key="1">
    <citation type="submission" date="2017-05" db="UniProtKB">
        <authorList>
            <consortium name="EnsemblMetazoa"/>
        </authorList>
    </citation>
    <scope>IDENTIFICATION</scope>
</reference>
<evidence type="ECO:0008006" key="2">
    <source>
        <dbReference type="Google" id="ProtNLM"/>
    </source>
</evidence>
<organism evidence="1">
    <name type="scientific">Amphimedon queenslandica</name>
    <name type="common">Sponge</name>
    <dbReference type="NCBI Taxonomy" id="400682"/>
    <lineage>
        <taxon>Eukaryota</taxon>
        <taxon>Metazoa</taxon>
        <taxon>Porifera</taxon>
        <taxon>Demospongiae</taxon>
        <taxon>Heteroscleromorpha</taxon>
        <taxon>Haplosclerida</taxon>
        <taxon>Niphatidae</taxon>
        <taxon>Amphimedon</taxon>
    </lineage>
</organism>
<accession>A0A1X7TFK6</accession>
<sequence length="252" mass="27499">MLLGKIKAAMRWLSGESRSGLLLPTDSAQLQSNGQTSSNKVVDALKLKHPEAQLPCSSTLLLGTELPPFEDIDITRSHVATAAHRTQGSGGPGGCDSSHWKDVLLRYGPHSSRCRDAVASLVSLLSNSIVDWNLIRALLANRLIALDKHPGNRPVGIGEALRRILSKVVCLITRMDAEVCGSSQLCAGVQCSIEEAIHSARDMFSSHDWGLLMVDAKNAFNSLNHSSLLWNIRILWQRASRFVFNTYQGHSP</sequence>
<dbReference type="InParanoid" id="A0A1X7TFK6"/>
<dbReference type="EnsemblMetazoa" id="Aqu2.1.13298_001">
    <property type="protein sequence ID" value="Aqu2.1.13298_001"/>
    <property type="gene ID" value="Aqu2.1.13298"/>
</dbReference>
<evidence type="ECO:0000313" key="1">
    <source>
        <dbReference type="EnsemblMetazoa" id="Aqu2.1.13298_001"/>
    </source>
</evidence>